<dbReference type="InterPro" id="IPR011989">
    <property type="entry name" value="ARM-like"/>
</dbReference>
<dbReference type="Gene3D" id="1.25.10.10">
    <property type="entry name" value="Leucine-rich Repeat Variant"/>
    <property type="match status" value="2"/>
</dbReference>
<evidence type="ECO:0000256" key="8">
    <source>
        <dbReference type="RuleBase" id="RU367065"/>
    </source>
</evidence>
<dbReference type="PANTHER" id="PTHR13457:SF1">
    <property type="entry name" value="HEAT REPEAT-CONTAINING PROTEIN 1"/>
    <property type="match status" value="1"/>
</dbReference>
<dbReference type="PROSITE" id="PS50077">
    <property type="entry name" value="HEAT_REPEAT"/>
    <property type="match status" value="1"/>
</dbReference>
<evidence type="ECO:0000256" key="3">
    <source>
        <dbReference type="ARBA" id="ARBA00022517"/>
    </source>
</evidence>
<keyword evidence="3 8" id="KW-0690">Ribosome biogenesis</keyword>
<dbReference type="GO" id="GO:0030686">
    <property type="term" value="C:90S preribosome"/>
    <property type="evidence" value="ECO:0007669"/>
    <property type="project" value="TreeGrafter"/>
</dbReference>
<keyword evidence="6 8" id="KW-0687">Ribonucleoprotein</keyword>
<name>A0A9P0KGU5_ACAOB</name>
<dbReference type="InterPro" id="IPR022125">
    <property type="entry name" value="U3snoRNP10_N"/>
</dbReference>
<evidence type="ECO:0000256" key="2">
    <source>
        <dbReference type="ARBA" id="ARBA00010559"/>
    </source>
</evidence>
<comment type="similarity">
    <text evidence="2 8">Belongs to the HEATR1/UTP10 family.</text>
</comment>
<dbReference type="Pfam" id="PF23243">
    <property type="entry name" value="HEAT_HEATR1"/>
    <property type="match status" value="1"/>
</dbReference>
<evidence type="ECO:0000313" key="11">
    <source>
        <dbReference type="Proteomes" id="UP001152888"/>
    </source>
</evidence>
<sequence length="2016" mass="230999">MSTSLAEQLQRLAVPQISALKRDKKRPSLIFDAKEAAGLKRETVFYIGSEGLEELIIKNEAFEIFRNTLFHITSKNFERSTVVAEDNEKLNKNIRKFLFLLSPYFLMDCTRKALEWLVCRYSIHEYNRNDLLMLALPYHESNFFVRIIQTMKFEETENYSFLKPLQKTGVHLPKQSLLNHAASNCAFLKHVGKYILQLINQHSNPNVLTVAFNFYCSVFLGSIEYTQKINEDQVSMMLPSLLKGLNSSITDFCAAAYVITARLVTRAAISNKLLEKFVEKISEVKVEGLKTEATLLLVVLYQSQNQCPDISPAAVANLAEKQWLPSVLQTLSKSGAFIVPFLRRLLCRGIHEGAHNDLKLVKEMVQNCLNKIKLDEEFVLTVINSLLDAMYPKANLTHTVQYWLSEILQTMERQYPTYFDKEVCRILSQTSLSDEHAKKKKRCLSKILSNTEHYRGKVDILQKLYHANPEIRGQAVKYLKNNYSKLRDSEKEFVRTSFVDRLNDDHVNVVADTIVVILKSEVIDVKSLKNVWIDLAAKCRRDPDKWKKIKKKVTAVCCNFQDDCEMFVTMLPFLLPLTDKELLLAKGLVKYTLFSDNDVLKPFVKQLEEASDIVTFEKLILESLQLNKCEDMVKKLLKVAGTLPDDNGHKYVAFLISASMLPEESSLELGASLVEMLYQHWNNSSTHKRNFEVANNFGTYIKLAEQGKLPATSYIRCLENLIQKLKIPDWEVHLKDFNENMPQNEFFVLSTELLLKYSFKPLLKLFLDRFFNGCVDTQFVYFLNLCICGNESLSKNIVTNCLKFIKVQINNIPEEEDLLALDKLTVPFLMATLLSPSEADRRTVFEIIELLISKYKEKASPYYTFLEYLIKQKEEITVDQEQTPLIFFNIFNSKLKKHAADLKSCKERFLEIACDEQFPSYLVSNILKIFSMVNNLEILERLAPVGLKLLKKFGQSLHSYIANILVHIVNRIEADILKNLDSKSNSWKLIETCIKADNVMVWQQDNDKVCLSTIALNQLDKEVFKVLNPEDCKRLLDVIIELATVAHHPEVPPTVSRIFKHLDLDASHILDQLVAMRDVQSSKTSEVAKRRRTSVIPTVDILDTIQWKKGVTVLEYIQDKKKIRSFEALLPVLFDLLKRCLDFDEQAAVEYPKQLLLAAILNCCQRSGNELPESVFNVELVVQCIRASQNPQTHHFALLLLAHTAHFAPKQVLLHMITIFTFMGSSVLRHDDSYSFQVISKIIETVVPILTKDNNPERLGSVLRVFVDAMLDVPEHRRRPLYKQLLEKIDEKENLHIFLLVVFESQVLRSAQEKKSDLAQKRLDMAADLCRQFPPKTVIGVCIKLLKYLKDLPDEKDENAMQVDNTEGHFSVTTRTPKDFRHFKYILLKFTTNLLSSQEFVTQVATLSKDEELELEDLFKEIIINILQYIQRISKITDRSANTPQAHYWKVVLHLSYDILDSVNALVTSQMFLLVTKGLMVHNLNTVRRRVFELLNTKLQYNLQFFEDCDQSEIYSIMPPLISIVESLNEEIDQEQETIVQTALLSLKLLVKALAVKEPEKFVPILEFITDILQSGKAQNNVLASVLLCLAELCVNLRAHAISALPNFMPTVTKILKKCKREETPSVLLRSAITTVERIFDSVPLFLSPYLEKLLTEICQLAAKWDEGGEEQKVQSFVSKIVIMKKKIGSVIPARVLLPALEDCYEKLAANKSYKGIGALMDILGENLAYLQSAELSSTLPELTSFFLNVLKFRDEIEVSRVDANEVESHVVRALSALILKLSESSFRPFYYKLYDWAVRGNIRSERAITFYKLSSGIAHSLKSLFVLFAGQFLKNAAEILDACNISKTQEMYFTEEEKNKLLLENVLSTLDAVFTYDNQQFVNKDRFNILMQPLVDQLENALGGIDQLVTRNEKILTPCIVHFAFATADDSLWKQMNYQILLKMRSGEPKIRLVSLHCLTEVVKKLGEDFLPLLPETVPFLAELLEDEEEGVEAASQSAIREMEKVLGESLQSYF</sequence>
<keyword evidence="5 8" id="KW-0539">Nucleus</keyword>
<dbReference type="Pfam" id="PF08146">
    <property type="entry name" value="BP28CT"/>
    <property type="match status" value="1"/>
</dbReference>
<comment type="caution">
    <text evidence="10">The sequence shown here is derived from an EMBL/GenBank/DDBJ whole genome shotgun (WGS) entry which is preliminary data.</text>
</comment>
<comment type="function">
    <text evidence="8">Involved in nucleolar processing of pre-18S ribosomal RNA.</text>
</comment>
<dbReference type="InterPro" id="IPR040191">
    <property type="entry name" value="UTP10"/>
</dbReference>
<comment type="subcellular location">
    <subcellularLocation>
        <location evidence="1 8">Nucleus</location>
        <location evidence="1 8">Nucleolus</location>
    </subcellularLocation>
</comment>
<dbReference type="GO" id="GO:0000462">
    <property type="term" value="P:maturation of SSU-rRNA from tricistronic rRNA transcript (SSU-rRNA, 5.8S rRNA, LSU-rRNA)"/>
    <property type="evidence" value="ECO:0007669"/>
    <property type="project" value="TreeGrafter"/>
</dbReference>
<evidence type="ECO:0000256" key="6">
    <source>
        <dbReference type="ARBA" id="ARBA00023274"/>
    </source>
</evidence>
<dbReference type="GO" id="GO:0032040">
    <property type="term" value="C:small-subunit processome"/>
    <property type="evidence" value="ECO:0007669"/>
    <property type="project" value="TreeGrafter"/>
</dbReference>
<proteinExistence type="inferred from homology"/>
<reference evidence="10" key="1">
    <citation type="submission" date="2022-03" db="EMBL/GenBank/DDBJ databases">
        <authorList>
            <person name="Sayadi A."/>
        </authorList>
    </citation>
    <scope>NUCLEOTIDE SEQUENCE</scope>
</reference>
<gene>
    <name evidence="10" type="ORF">ACAOBT_LOCUS11604</name>
</gene>
<evidence type="ECO:0000259" key="9">
    <source>
        <dbReference type="SMART" id="SM01036"/>
    </source>
</evidence>
<dbReference type="PANTHER" id="PTHR13457">
    <property type="entry name" value="BAP28"/>
    <property type="match status" value="1"/>
</dbReference>
<dbReference type="InterPro" id="IPR021133">
    <property type="entry name" value="HEAT_type_2"/>
</dbReference>
<feature type="repeat" description="HEAT" evidence="7">
    <location>
        <begin position="1978"/>
        <end position="2011"/>
    </location>
</feature>
<dbReference type="GO" id="GO:0045943">
    <property type="term" value="P:positive regulation of transcription by RNA polymerase I"/>
    <property type="evidence" value="ECO:0007669"/>
    <property type="project" value="TreeGrafter"/>
</dbReference>
<evidence type="ECO:0000256" key="4">
    <source>
        <dbReference type="ARBA" id="ARBA00022552"/>
    </source>
</evidence>
<evidence type="ECO:0000256" key="5">
    <source>
        <dbReference type="ARBA" id="ARBA00023242"/>
    </source>
</evidence>
<dbReference type="Proteomes" id="UP001152888">
    <property type="component" value="Unassembled WGS sequence"/>
</dbReference>
<evidence type="ECO:0000256" key="7">
    <source>
        <dbReference type="PROSITE-ProRule" id="PRU00103"/>
    </source>
</evidence>
<dbReference type="OrthoDB" id="31183at2759"/>
<dbReference type="EMBL" id="CAKOFQ010006836">
    <property type="protein sequence ID" value="CAH1975420.1"/>
    <property type="molecule type" value="Genomic_DNA"/>
</dbReference>
<keyword evidence="11" id="KW-1185">Reference proteome</keyword>
<accession>A0A9P0KGU5</accession>
<dbReference type="InterPro" id="IPR016024">
    <property type="entry name" value="ARM-type_fold"/>
</dbReference>
<dbReference type="InterPro" id="IPR056473">
    <property type="entry name" value="HEAT_Utp10/HEAT1"/>
</dbReference>
<dbReference type="GO" id="GO:0030515">
    <property type="term" value="F:snoRNA binding"/>
    <property type="evidence" value="ECO:0007669"/>
    <property type="project" value="TreeGrafter"/>
</dbReference>
<evidence type="ECO:0000313" key="10">
    <source>
        <dbReference type="EMBL" id="CAH1975420.1"/>
    </source>
</evidence>
<dbReference type="InterPro" id="IPR012954">
    <property type="entry name" value="BP28_C_dom"/>
</dbReference>
<dbReference type="Pfam" id="PF12397">
    <property type="entry name" value="U3snoRNP10"/>
    <property type="match status" value="1"/>
</dbReference>
<dbReference type="GO" id="GO:0034455">
    <property type="term" value="C:t-UTP complex"/>
    <property type="evidence" value="ECO:0007669"/>
    <property type="project" value="TreeGrafter"/>
</dbReference>
<keyword evidence="4 8" id="KW-0698">rRNA processing</keyword>
<dbReference type="SMART" id="SM01036">
    <property type="entry name" value="BP28CT"/>
    <property type="match status" value="1"/>
</dbReference>
<dbReference type="SUPFAM" id="SSF48371">
    <property type="entry name" value="ARM repeat"/>
    <property type="match status" value="2"/>
</dbReference>
<organism evidence="10 11">
    <name type="scientific">Acanthoscelides obtectus</name>
    <name type="common">Bean weevil</name>
    <name type="synonym">Bruchus obtectus</name>
    <dbReference type="NCBI Taxonomy" id="200917"/>
    <lineage>
        <taxon>Eukaryota</taxon>
        <taxon>Metazoa</taxon>
        <taxon>Ecdysozoa</taxon>
        <taxon>Arthropoda</taxon>
        <taxon>Hexapoda</taxon>
        <taxon>Insecta</taxon>
        <taxon>Pterygota</taxon>
        <taxon>Neoptera</taxon>
        <taxon>Endopterygota</taxon>
        <taxon>Coleoptera</taxon>
        <taxon>Polyphaga</taxon>
        <taxon>Cucujiformia</taxon>
        <taxon>Chrysomeloidea</taxon>
        <taxon>Chrysomelidae</taxon>
        <taxon>Bruchinae</taxon>
        <taxon>Bruchini</taxon>
        <taxon>Acanthoscelides</taxon>
    </lineage>
</organism>
<protein>
    <recommendedName>
        <fullName evidence="8">HEAT repeat-containing protein 1</fullName>
    </recommendedName>
</protein>
<evidence type="ECO:0000256" key="1">
    <source>
        <dbReference type="ARBA" id="ARBA00004604"/>
    </source>
</evidence>
<feature type="domain" description="BP28 C-terminal" evidence="9">
    <location>
        <begin position="1733"/>
        <end position="1882"/>
    </location>
</feature>